<feature type="transmembrane region" description="Helical" evidence="9">
    <location>
        <begin position="416"/>
        <end position="437"/>
    </location>
</feature>
<keyword evidence="2" id="KW-1003">Cell membrane</keyword>
<organism evidence="11 12">
    <name type="scientific">Gryllus longicercus</name>
    <dbReference type="NCBI Taxonomy" id="2509291"/>
    <lineage>
        <taxon>Eukaryota</taxon>
        <taxon>Metazoa</taxon>
        <taxon>Ecdysozoa</taxon>
        <taxon>Arthropoda</taxon>
        <taxon>Hexapoda</taxon>
        <taxon>Insecta</taxon>
        <taxon>Pterygota</taxon>
        <taxon>Neoptera</taxon>
        <taxon>Polyneoptera</taxon>
        <taxon>Orthoptera</taxon>
        <taxon>Ensifera</taxon>
        <taxon>Gryllidea</taxon>
        <taxon>Grylloidea</taxon>
        <taxon>Gryllidae</taxon>
        <taxon>Gryllinae</taxon>
        <taxon>Gryllus</taxon>
    </lineage>
</organism>
<protein>
    <recommendedName>
        <fullName evidence="10">Major facilitator superfamily (MFS) profile domain-containing protein</fullName>
    </recommendedName>
</protein>
<dbReference type="GO" id="GO:0005886">
    <property type="term" value="C:plasma membrane"/>
    <property type="evidence" value="ECO:0007669"/>
    <property type="project" value="UniProtKB-SubCell"/>
</dbReference>
<keyword evidence="4 9" id="KW-1133">Transmembrane helix</keyword>
<keyword evidence="3 9" id="KW-0812">Transmembrane</keyword>
<dbReference type="AlphaFoldDB" id="A0AAN9Z219"/>
<dbReference type="PROSITE" id="PS50850">
    <property type="entry name" value="MFS"/>
    <property type="match status" value="1"/>
</dbReference>
<evidence type="ECO:0000259" key="10">
    <source>
        <dbReference type="PROSITE" id="PS50850"/>
    </source>
</evidence>
<dbReference type="PANTHER" id="PTHR48021">
    <property type="match status" value="1"/>
</dbReference>
<evidence type="ECO:0000256" key="1">
    <source>
        <dbReference type="ARBA" id="ARBA00004651"/>
    </source>
</evidence>
<keyword evidence="5 9" id="KW-0472">Membrane</keyword>
<dbReference type="InterPro" id="IPR020846">
    <property type="entry name" value="MFS_dom"/>
</dbReference>
<dbReference type="Pfam" id="PF00083">
    <property type="entry name" value="Sugar_tr"/>
    <property type="match status" value="1"/>
</dbReference>
<feature type="transmembrane region" description="Helical" evidence="9">
    <location>
        <begin position="12"/>
        <end position="32"/>
    </location>
</feature>
<dbReference type="GO" id="GO:0051119">
    <property type="term" value="F:sugar transmembrane transporter activity"/>
    <property type="evidence" value="ECO:0007669"/>
    <property type="project" value="InterPro"/>
</dbReference>
<feature type="transmembrane region" description="Helical" evidence="9">
    <location>
        <begin position="106"/>
        <end position="127"/>
    </location>
</feature>
<dbReference type="Proteomes" id="UP001378592">
    <property type="component" value="Unassembled WGS sequence"/>
</dbReference>
<keyword evidence="8" id="KW-0813">Transport</keyword>
<comment type="similarity">
    <text evidence="7">Belongs to the major facilitator superfamily. Sugar transporter (TC 2.A.1.1) family. Trehalose transporter subfamily.</text>
</comment>
<feature type="transmembrane region" description="Helical" evidence="9">
    <location>
        <begin position="52"/>
        <end position="74"/>
    </location>
</feature>
<evidence type="ECO:0000256" key="7">
    <source>
        <dbReference type="ARBA" id="ARBA00024348"/>
    </source>
</evidence>
<dbReference type="PROSITE" id="PS00216">
    <property type="entry name" value="SUGAR_TRANSPORT_1"/>
    <property type="match status" value="2"/>
</dbReference>
<feature type="transmembrane region" description="Helical" evidence="9">
    <location>
        <begin position="139"/>
        <end position="158"/>
    </location>
</feature>
<feature type="transmembrane region" description="Helical" evidence="9">
    <location>
        <begin position="284"/>
        <end position="304"/>
    </location>
</feature>
<proteinExistence type="inferred from homology"/>
<evidence type="ECO:0000256" key="9">
    <source>
        <dbReference type="SAM" id="Phobius"/>
    </source>
</evidence>
<feature type="transmembrane region" description="Helical" evidence="9">
    <location>
        <begin position="81"/>
        <end position="100"/>
    </location>
</feature>
<dbReference type="Gene3D" id="1.20.1250.20">
    <property type="entry name" value="MFS general substrate transporter like domains"/>
    <property type="match status" value="1"/>
</dbReference>
<dbReference type="InterPro" id="IPR050549">
    <property type="entry name" value="MFS_Trehalose_Transporter"/>
</dbReference>
<evidence type="ECO:0000256" key="4">
    <source>
        <dbReference type="ARBA" id="ARBA00022989"/>
    </source>
</evidence>
<feature type="domain" description="Major facilitator superfamily (MFS) profile" evidence="10">
    <location>
        <begin position="9"/>
        <end position="441"/>
    </location>
</feature>
<keyword evidence="6" id="KW-0325">Glycoprotein</keyword>
<dbReference type="EMBL" id="JAZDUA010000388">
    <property type="protein sequence ID" value="KAK7793311.1"/>
    <property type="molecule type" value="Genomic_DNA"/>
</dbReference>
<feature type="transmembrane region" description="Helical" evidence="9">
    <location>
        <begin position="164"/>
        <end position="185"/>
    </location>
</feature>
<dbReference type="InterPro" id="IPR036259">
    <property type="entry name" value="MFS_trans_sf"/>
</dbReference>
<accession>A0AAN9Z219</accession>
<dbReference type="PROSITE" id="PS00217">
    <property type="entry name" value="SUGAR_TRANSPORT_2"/>
    <property type="match status" value="1"/>
</dbReference>
<evidence type="ECO:0000256" key="8">
    <source>
        <dbReference type="RuleBase" id="RU003346"/>
    </source>
</evidence>
<dbReference type="InterPro" id="IPR005829">
    <property type="entry name" value="Sugar_transporter_CS"/>
</dbReference>
<name>A0AAN9Z219_9ORTH</name>
<dbReference type="FunFam" id="1.20.1250.20:FF:000055">
    <property type="entry name" value="Facilitated trehalose transporter Tret1-2 homolog"/>
    <property type="match status" value="1"/>
</dbReference>
<feature type="transmembrane region" description="Helical" evidence="9">
    <location>
        <begin position="250"/>
        <end position="278"/>
    </location>
</feature>
<feature type="transmembrane region" description="Helical" evidence="9">
    <location>
        <begin position="316"/>
        <end position="338"/>
    </location>
</feature>
<dbReference type="InterPro" id="IPR044775">
    <property type="entry name" value="MFS_ERD6/Tret1-like"/>
</dbReference>
<gene>
    <name evidence="11" type="ORF">R5R35_011519</name>
</gene>
<comment type="subcellular location">
    <subcellularLocation>
        <location evidence="1">Cell membrane</location>
        <topology evidence="1">Multi-pass membrane protein</topology>
    </subcellularLocation>
</comment>
<evidence type="ECO:0000256" key="5">
    <source>
        <dbReference type="ARBA" id="ARBA00023136"/>
    </source>
</evidence>
<feature type="transmembrane region" description="Helical" evidence="9">
    <location>
        <begin position="350"/>
        <end position="374"/>
    </location>
</feature>
<dbReference type="InterPro" id="IPR003663">
    <property type="entry name" value="Sugar/inositol_transpt"/>
</dbReference>
<dbReference type="PRINTS" id="PR00171">
    <property type="entry name" value="SUGRTRNSPORT"/>
</dbReference>
<feature type="transmembrane region" description="Helical" evidence="9">
    <location>
        <begin position="386"/>
        <end position="410"/>
    </location>
</feature>
<dbReference type="SUPFAM" id="SSF103473">
    <property type="entry name" value="MFS general substrate transporter"/>
    <property type="match status" value="1"/>
</dbReference>
<evidence type="ECO:0000256" key="3">
    <source>
        <dbReference type="ARBA" id="ARBA00022692"/>
    </source>
</evidence>
<dbReference type="CDD" id="cd17358">
    <property type="entry name" value="MFS_GLUT6_8_Class3_like"/>
    <property type="match status" value="1"/>
</dbReference>
<evidence type="ECO:0000313" key="12">
    <source>
        <dbReference type="Proteomes" id="UP001378592"/>
    </source>
</evidence>
<comment type="caution">
    <text evidence="11">The sequence shown here is derived from an EMBL/GenBank/DDBJ whole genome shotgun (WGS) entry which is preliminary data.</text>
</comment>
<evidence type="ECO:0000313" key="11">
    <source>
        <dbReference type="EMBL" id="KAK7793311.1"/>
    </source>
</evidence>
<evidence type="ECO:0000256" key="6">
    <source>
        <dbReference type="ARBA" id="ARBA00023180"/>
    </source>
</evidence>
<dbReference type="InterPro" id="IPR005828">
    <property type="entry name" value="MFS_sugar_transport-like"/>
</dbReference>
<evidence type="ECO:0000256" key="2">
    <source>
        <dbReference type="ARBA" id="ARBA00022475"/>
    </source>
</evidence>
<sequence length="477" mass="51771">MTEEGSTRLQFIAAFSATIAYLIGGTFLGWPSPSIPKLLAADSHIALTADEGSWVAALASFGMLFAPLPTGYLVDVLGRKPTLAFTALPFLASWLMVTFARSAVELYASRVLAGLALGMAFTVGPVYMGEIAEDRVRGAVGTVFQVMINLGTLFEYSVGPYVSYAHLGMASMVFPVLFLLSFVWMPETPYFLLTKNRRDAAEKSLMRLRGKKTPESVKEELDLMQMAVEMQAKEKGSFRDLIGSWGNMKALMIVLGLMVTQHFSGIIPMLSFVTIIFLKSGSSIDANISAIIFGVVQLVISIVSSGLVDKAGRRPLLLVSAAGCAISLTVEGLYFYLAQHYIEYTASIDWLPITCLLVYIITYTLGLGPLPWAIAGEVFPNNVKGVAVAVVSMVNAICGFVATKLFQVIGDRKGSFLAFWIFAGCSVVGTVFIALFLPETKGKSLLQITEEMNARAPVHLNKNKADENSNEKHVTRF</sequence>
<dbReference type="PANTHER" id="PTHR48021:SF46">
    <property type="entry name" value="MAJOR FACILITATOR SUPERFAMILY (MFS) PROFILE DOMAIN-CONTAINING PROTEIN"/>
    <property type="match status" value="1"/>
</dbReference>
<reference evidence="11 12" key="1">
    <citation type="submission" date="2024-03" db="EMBL/GenBank/DDBJ databases">
        <title>The genome assembly and annotation of the cricket Gryllus longicercus Weissman &amp; Gray.</title>
        <authorList>
            <person name="Szrajer S."/>
            <person name="Gray D."/>
            <person name="Ylla G."/>
        </authorList>
    </citation>
    <scope>NUCLEOTIDE SEQUENCE [LARGE SCALE GENOMIC DNA]</scope>
    <source>
        <strain evidence="11">DAG 2021-001</strain>
        <tissue evidence="11">Whole body minus gut</tissue>
    </source>
</reference>
<keyword evidence="12" id="KW-1185">Reference proteome</keyword>
<dbReference type="NCBIfam" id="TIGR00879">
    <property type="entry name" value="SP"/>
    <property type="match status" value="1"/>
</dbReference>